<gene>
    <name evidence="7" type="ORF">FRACYDRAFT_250119</name>
</gene>
<organism evidence="7 8">
    <name type="scientific">Fragilariopsis cylindrus CCMP1102</name>
    <dbReference type="NCBI Taxonomy" id="635003"/>
    <lineage>
        <taxon>Eukaryota</taxon>
        <taxon>Sar</taxon>
        <taxon>Stramenopiles</taxon>
        <taxon>Ochrophyta</taxon>
        <taxon>Bacillariophyta</taxon>
        <taxon>Bacillariophyceae</taxon>
        <taxon>Bacillariophycidae</taxon>
        <taxon>Bacillariales</taxon>
        <taxon>Bacillariaceae</taxon>
        <taxon>Fragilariopsis</taxon>
    </lineage>
</organism>
<keyword evidence="8" id="KW-1185">Reference proteome</keyword>
<evidence type="ECO:0000256" key="4">
    <source>
        <dbReference type="ARBA" id="ARBA00023136"/>
    </source>
</evidence>
<evidence type="ECO:0000256" key="5">
    <source>
        <dbReference type="SAM" id="Phobius"/>
    </source>
</evidence>
<evidence type="ECO:0000313" key="7">
    <source>
        <dbReference type="EMBL" id="OEU08326.1"/>
    </source>
</evidence>
<keyword evidence="2 5" id="KW-0812">Transmembrane</keyword>
<dbReference type="Pfam" id="PF03151">
    <property type="entry name" value="TPT"/>
    <property type="match status" value="1"/>
</dbReference>
<dbReference type="InParanoid" id="A0A1E7ER74"/>
<dbReference type="GO" id="GO:0016020">
    <property type="term" value="C:membrane"/>
    <property type="evidence" value="ECO:0007669"/>
    <property type="project" value="UniProtKB-SubCell"/>
</dbReference>
<proteinExistence type="predicted"/>
<dbReference type="KEGG" id="fcy:FRACYDRAFT_250119"/>
<evidence type="ECO:0000313" key="8">
    <source>
        <dbReference type="Proteomes" id="UP000095751"/>
    </source>
</evidence>
<comment type="subcellular location">
    <subcellularLocation>
        <location evidence="1">Membrane</location>
        <topology evidence="1">Multi-pass membrane protein</topology>
    </subcellularLocation>
</comment>
<evidence type="ECO:0000256" key="1">
    <source>
        <dbReference type="ARBA" id="ARBA00004141"/>
    </source>
</evidence>
<dbReference type="InterPro" id="IPR050186">
    <property type="entry name" value="TPT_transporter"/>
</dbReference>
<dbReference type="PANTHER" id="PTHR11132">
    <property type="entry name" value="SOLUTE CARRIER FAMILY 35"/>
    <property type="match status" value="1"/>
</dbReference>
<protein>
    <recommendedName>
        <fullName evidence="6">Sugar phosphate transporter domain-containing protein</fullName>
    </recommendedName>
</protein>
<feature type="transmembrane region" description="Helical" evidence="5">
    <location>
        <begin position="96"/>
        <end position="114"/>
    </location>
</feature>
<dbReference type="InterPro" id="IPR004853">
    <property type="entry name" value="Sugar_P_trans_dom"/>
</dbReference>
<dbReference type="AlphaFoldDB" id="A0A1E7ER74"/>
<evidence type="ECO:0000259" key="6">
    <source>
        <dbReference type="Pfam" id="PF03151"/>
    </source>
</evidence>
<keyword evidence="3 5" id="KW-1133">Transmembrane helix</keyword>
<evidence type="ECO:0000256" key="3">
    <source>
        <dbReference type="ARBA" id="ARBA00022989"/>
    </source>
</evidence>
<keyword evidence="4 5" id="KW-0472">Membrane</keyword>
<name>A0A1E7ER74_9STRA</name>
<feature type="domain" description="Sugar phosphate transporter" evidence="6">
    <location>
        <begin position="31"/>
        <end position="348"/>
    </location>
</feature>
<dbReference type="EMBL" id="KV784381">
    <property type="protein sequence ID" value="OEU08326.1"/>
    <property type="molecule type" value="Genomic_DNA"/>
</dbReference>
<reference evidence="7 8" key="1">
    <citation type="submission" date="2016-09" db="EMBL/GenBank/DDBJ databases">
        <title>Extensive genetic diversity and differential bi-allelic expression allows diatom success in the polar Southern Ocean.</title>
        <authorList>
            <consortium name="DOE Joint Genome Institute"/>
            <person name="Mock T."/>
            <person name="Otillar R.P."/>
            <person name="Strauss J."/>
            <person name="Dupont C."/>
            <person name="Frickenhaus S."/>
            <person name="Maumus F."/>
            <person name="Mcmullan M."/>
            <person name="Sanges R."/>
            <person name="Schmutz J."/>
            <person name="Toseland A."/>
            <person name="Valas R."/>
            <person name="Veluchamy A."/>
            <person name="Ward B.J."/>
            <person name="Allen A."/>
            <person name="Barry K."/>
            <person name="Falciatore A."/>
            <person name="Ferrante M."/>
            <person name="Fortunato A.E."/>
            <person name="Gloeckner G."/>
            <person name="Gruber A."/>
            <person name="Hipkin R."/>
            <person name="Janech M."/>
            <person name="Kroth P."/>
            <person name="Leese F."/>
            <person name="Lindquist E."/>
            <person name="Lyon B.R."/>
            <person name="Martin J."/>
            <person name="Mayer C."/>
            <person name="Parker M."/>
            <person name="Quesneville H."/>
            <person name="Raymond J."/>
            <person name="Uhlig C."/>
            <person name="Valentin K.U."/>
            <person name="Worden A.Z."/>
            <person name="Armbrust E.V."/>
            <person name="Bowler C."/>
            <person name="Green B."/>
            <person name="Moulton V."/>
            <person name="Van Oosterhout C."/>
            <person name="Grigoriev I."/>
        </authorList>
    </citation>
    <scope>NUCLEOTIDE SEQUENCE [LARGE SCALE GENOMIC DNA]</scope>
    <source>
        <strain evidence="7 8">CCMP1102</strain>
    </source>
</reference>
<evidence type="ECO:0000256" key="2">
    <source>
        <dbReference type="ARBA" id="ARBA00022692"/>
    </source>
</evidence>
<accession>A0A1E7ER74</accession>
<dbReference type="Proteomes" id="UP000095751">
    <property type="component" value="Unassembled WGS sequence"/>
</dbReference>
<sequence>MEANLAMAVVRSTASSSTSSLHVLLPSSSGVIASWYSASLANNYATPSLLDLLGNSPLTLNILEQTAMIFVALIALPSNKIRIIPTKETIKKVGGILPILAMGLANAITARLFMISLQHLPLSLCHTIRACSPCVAAGIGLLRGKRFSTKQLSSLPIIVAGFSLAVSAVQPSSDGSNTSIKLGVYAAIGSLLAMSALQHISKVVLERGMHEMQCQFLQCTLCLFFLVGSNYNNNYQCFCTVRDLAMNNNKYENGGGGVGGIIGGGGIIGKQQQQQFCFLTLLNGAGDYIENVTATKACAIFDELTFSVFDTLRRLSVILICGFLVRKNPAHLSNVSGTVLVLVGALLYQQVLTPMTT</sequence>